<accession>A0A0S3SUT9</accession>
<dbReference type="AlphaFoldDB" id="A0A0S3SUT9"/>
<keyword evidence="2" id="KW-1185">Reference proteome</keyword>
<organism evidence="1 2">
    <name type="scientific">Vigna angularis var. angularis</name>
    <dbReference type="NCBI Taxonomy" id="157739"/>
    <lineage>
        <taxon>Eukaryota</taxon>
        <taxon>Viridiplantae</taxon>
        <taxon>Streptophyta</taxon>
        <taxon>Embryophyta</taxon>
        <taxon>Tracheophyta</taxon>
        <taxon>Spermatophyta</taxon>
        <taxon>Magnoliopsida</taxon>
        <taxon>eudicotyledons</taxon>
        <taxon>Gunneridae</taxon>
        <taxon>Pentapetalae</taxon>
        <taxon>rosids</taxon>
        <taxon>fabids</taxon>
        <taxon>Fabales</taxon>
        <taxon>Fabaceae</taxon>
        <taxon>Papilionoideae</taxon>
        <taxon>50 kb inversion clade</taxon>
        <taxon>NPAAA clade</taxon>
        <taxon>indigoferoid/millettioid clade</taxon>
        <taxon>Phaseoleae</taxon>
        <taxon>Vigna</taxon>
    </lineage>
</organism>
<sequence length="98" mass="10442">MTPIPLVSHVAMLKSSISCSVFCPINAMTPCTAAASLSTKFSAISPSPQLQKTRFKLSKSSWIITLSDLLNTLELPPASKTMRNASKEAFINSLIASA</sequence>
<proteinExistence type="predicted"/>
<protein>
    <submittedName>
        <fullName evidence="1">Uncharacterized protein</fullName>
    </submittedName>
</protein>
<reference evidence="1 2" key="1">
    <citation type="journal article" date="2015" name="Sci. Rep.">
        <title>The power of single molecule real-time sequencing technology in the de novo assembly of a eukaryotic genome.</title>
        <authorList>
            <person name="Sakai H."/>
            <person name="Naito K."/>
            <person name="Ogiso-Tanaka E."/>
            <person name="Takahashi Y."/>
            <person name="Iseki K."/>
            <person name="Muto C."/>
            <person name="Satou K."/>
            <person name="Teruya K."/>
            <person name="Shiroma A."/>
            <person name="Shimoji M."/>
            <person name="Hirano T."/>
            <person name="Itoh T."/>
            <person name="Kaga A."/>
            <person name="Tomooka N."/>
        </authorList>
    </citation>
    <scope>NUCLEOTIDE SEQUENCE [LARGE SCALE GENOMIC DNA]</scope>
    <source>
        <strain evidence="2">cv. Shumari</strain>
    </source>
</reference>
<gene>
    <name evidence="1" type="primary">Vigan.08G356800</name>
    <name evidence="1" type="ORF">VIGAN_08356800</name>
</gene>
<evidence type="ECO:0000313" key="1">
    <source>
        <dbReference type="EMBL" id="BAT96601.1"/>
    </source>
</evidence>
<dbReference type="Proteomes" id="UP000291084">
    <property type="component" value="Chromosome 8"/>
</dbReference>
<name>A0A0S3SUT9_PHAAN</name>
<evidence type="ECO:0000313" key="2">
    <source>
        <dbReference type="Proteomes" id="UP000291084"/>
    </source>
</evidence>
<dbReference type="EMBL" id="AP015041">
    <property type="protein sequence ID" value="BAT96601.1"/>
    <property type="molecule type" value="Genomic_DNA"/>
</dbReference>